<feature type="domain" description="PKS/mFAS DH" evidence="12">
    <location>
        <begin position="900"/>
        <end position="1167"/>
    </location>
</feature>
<keyword evidence="6" id="KW-0045">Antibiotic biosynthesis</keyword>
<dbReference type="InterPro" id="IPR049552">
    <property type="entry name" value="PKS_DH_N"/>
</dbReference>
<dbReference type="OrthoDB" id="3406074at2"/>
<dbReference type="InterPro" id="IPR006162">
    <property type="entry name" value="Ppantetheine_attach_site"/>
</dbReference>
<proteinExistence type="predicted"/>
<dbReference type="RefSeq" id="WP_089298599.1">
    <property type="nucleotide sequence ID" value="NZ_FZNR01000029.1"/>
</dbReference>
<evidence type="ECO:0000313" key="14">
    <source>
        <dbReference type="Proteomes" id="UP000198415"/>
    </source>
</evidence>
<dbReference type="Pfam" id="PF00550">
    <property type="entry name" value="PP-binding"/>
    <property type="match status" value="1"/>
</dbReference>
<dbReference type="SUPFAM" id="SSF53901">
    <property type="entry name" value="Thiolase-like"/>
    <property type="match status" value="1"/>
</dbReference>
<dbReference type="Pfam" id="PF08659">
    <property type="entry name" value="KR"/>
    <property type="match status" value="1"/>
</dbReference>
<evidence type="ECO:0000256" key="4">
    <source>
        <dbReference type="ARBA" id="ARBA00022553"/>
    </source>
</evidence>
<dbReference type="InterPro" id="IPR050091">
    <property type="entry name" value="PKS_NRPS_Biosynth_Enz"/>
</dbReference>
<evidence type="ECO:0000259" key="10">
    <source>
        <dbReference type="PROSITE" id="PS50075"/>
    </source>
</evidence>
<dbReference type="SMART" id="SM00823">
    <property type="entry name" value="PKS_PP"/>
    <property type="match status" value="1"/>
</dbReference>
<evidence type="ECO:0000256" key="2">
    <source>
        <dbReference type="ARBA" id="ARBA00004792"/>
    </source>
</evidence>
<dbReference type="CDD" id="cd00833">
    <property type="entry name" value="PKS"/>
    <property type="match status" value="1"/>
</dbReference>
<dbReference type="InterPro" id="IPR014043">
    <property type="entry name" value="Acyl_transferase_dom"/>
</dbReference>
<dbReference type="SMART" id="SM00825">
    <property type="entry name" value="PKS_KS"/>
    <property type="match status" value="1"/>
</dbReference>
<keyword evidence="14" id="KW-1185">Reference proteome</keyword>
<feature type="region of interest" description="C-terminal hotdog fold" evidence="9">
    <location>
        <begin position="1035"/>
        <end position="1167"/>
    </location>
</feature>
<evidence type="ECO:0000313" key="13">
    <source>
        <dbReference type="EMBL" id="SNS93901.1"/>
    </source>
</evidence>
<dbReference type="InterPro" id="IPR042104">
    <property type="entry name" value="PKS_dehydratase_sf"/>
</dbReference>
<dbReference type="Proteomes" id="UP000198415">
    <property type="component" value="Unassembled WGS sequence"/>
</dbReference>
<organism evidence="13 14">
    <name type="scientific">Actinoplanes regularis</name>
    <dbReference type="NCBI Taxonomy" id="52697"/>
    <lineage>
        <taxon>Bacteria</taxon>
        <taxon>Bacillati</taxon>
        <taxon>Actinomycetota</taxon>
        <taxon>Actinomycetes</taxon>
        <taxon>Micromonosporales</taxon>
        <taxon>Micromonosporaceae</taxon>
        <taxon>Actinoplanes</taxon>
    </lineage>
</organism>
<evidence type="ECO:0000259" key="12">
    <source>
        <dbReference type="PROSITE" id="PS52019"/>
    </source>
</evidence>
<dbReference type="Gene3D" id="1.10.1200.10">
    <property type="entry name" value="ACP-like"/>
    <property type="match status" value="1"/>
</dbReference>
<dbReference type="SMART" id="SM00822">
    <property type="entry name" value="PKS_KR"/>
    <property type="match status" value="1"/>
</dbReference>
<feature type="domain" description="Ketosynthase family 3 (KS3)" evidence="11">
    <location>
        <begin position="34"/>
        <end position="460"/>
    </location>
</feature>
<feature type="domain" description="Carrier" evidence="10">
    <location>
        <begin position="1637"/>
        <end position="1712"/>
    </location>
</feature>
<dbReference type="SMART" id="SM00827">
    <property type="entry name" value="PKS_AT"/>
    <property type="match status" value="1"/>
</dbReference>
<evidence type="ECO:0000256" key="3">
    <source>
        <dbReference type="ARBA" id="ARBA00022450"/>
    </source>
</evidence>
<dbReference type="Pfam" id="PF22953">
    <property type="entry name" value="SpnB_Rossmann"/>
    <property type="match status" value="1"/>
</dbReference>
<accession>A0A239IK36</accession>
<evidence type="ECO:0000256" key="9">
    <source>
        <dbReference type="PROSITE-ProRule" id="PRU01363"/>
    </source>
</evidence>
<dbReference type="InterPro" id="IPR016039">
    <property type="entry name" value="Thiolase-like"/>
</dbReference>
<dbReference type="EMBL" id="FZNR01000029">
    <property type="protein sequence ID" value="SNS93901.1"/>
    <property type="molecule type" value="Genomic_DNA"/>
</dbReference>
<dbReference type="GO" id="GO:0006633">
    <property type="term" value="P:fatty acid biosynthetic process"/>
    <property type="evidence" value="ECO:0007669"/>
    <property type="project" value="InterPro"/>
</dbReference>
<dbReference type="Gene3D" id="3.40.50.720">
    <property type="entry name" value="NAD(P)-binding Rossmann-like Domain"/>
    <property type="match status" value="1"/>
</dbReference>
<dbReference type="InterPro" id="IPR014030">
    <property type="entry name" value="Ketoacyl_synth_N"/>
</dbReference>
<dbReference type="InterPro" id="IPR020807">
    <property type="entry name" value="PKS_DH"/>
</dbReference>
<dbReference type="Pfam" id="PF16197">
    <property type="entry name" value="KAsynt_C_assoc"/>
    <property type="match status" value="1"/>
</dbReference>
<dbReference type="Pfam" id="PF02801">
    <property type="entry name" value="Ketoacyl-synt_C"/>
    <property type="match status" value="1"/>
</dbReference>
<dbReference type="PROSITE" id="PS52019">
    <property type="entry name" value="PKS_MFAS_DH"/>
    <property type="match status" value="1"/>
</dbReference>
<dbReference type="InterPro" id="IPR036736">
    <property type="entry name" value="ACP-like_sf"/>
</dbReference>
<dbReference type="PANTHER" id="PTHR43775">
    <property type="entry name" value="FATTY ACID SYNTHASE"/>
    <property type="match status" value="1"/>
</dbReference>
<dbReference type="PROSITE" id="PS00606">
    <property type="entry name" value="KS3_1"/>
    <property type="match status" value="1"/>
</dbReference>
<evidence type="ECO:0000256" key="5">
    <source>
        <dbReference type="ARBA" id="ARBA00022679"/>
    </source>
</evidence>
<dbReference type="InterPro" id="IPR049900">
    <property type="entry name" value="PKS_mFAS_DH"/>
</dbReference>
<protein>
    <submittedName>
        <fullName evidence="13">Acyl transferase domain-containing protein</fullName>
    </submittedName>
</protein>
<reference evidence="13 14" key="1">
    <citation type="submission" date="2017-06" db="EMBL/GenBank/DDBJ databases">
        <authorList>
            <person name="Kim H.J."/>
            <person name="Triplett B.A."/>
        </authorList>
    </citation>
    <scope>NUCLEOTIDE SEQUENCE [LARGE SCALE GENOMIC DNA]</scope>
    <source>
        <strain evidence="13 14">DSM 43151</strain>
    </source>
</reference>
<dbReference type="InterPro" id="IPR032821">
    <property type="entry name" value="PKS_assoc"/>
</dbReference>
<dbReference type="Pfam" id="PF00698">
    <property type="entry name" value="Acyl_transf_1"/>
    <property type="match status" value="1"/>
</dbReference>
<dbReference type="Gene3D" id="3.40.366.10">
    <property type="entry name" value="Malonyl-Coenzyme A Acyl Carrier Protein, domain 2"/>
    <property type="match status" value="1"/>
</dbReference>
<dbReference type="InterPro" id="IPR009081">
    <property type="entry name" value="PP-bd_ACP"/>
</dbReference>
<dbReference type="CDD" id="cd08956">
    <property type="entry name" value="KR_3_FAS_SDR_x"/>
    <property type="match status" value="1"/>
</dbReference>
<evidence type="ECO:0000259" key="11">
    <source>
        <dbReference type="PROSITE" id="PS52004"/>
    </source>
</evidence>
<dbReference type="InterPro" id="IPR016035">
    <property type="entry name" value="Acyl_Trfase/lysoPLipase"/>
</dbReference>
<dbReference type="InterPro" id="IPR001227">
    <property type="entry name" value="Ac_transferase_dom_sf"/>
</dbReference>
<dbReference type="Gene3D" id="3.10.129.110">
    <property type="entry name" value="Polyketide synthase dehydratase"/>
    <property type="match status" value="1"/>
</dbReference>
<dbReference type="InterPro" id="IPR015083">
    <property type="entry name" value="NorB/c/GfsB-D-like_docking"/>
</dbReference>
<keyword evidence="5 13" id="KW-0808">Transferase</keyword>
<dbReference type="SUPFAM" id="SSF52151">
    <property type="entry name" value="FabD/lysophospholipase-like"/>
    <property type="match status" value="1"/>
</dbReference>
<dbReference type="GO" id="GO:0004312">
    <property type="term" value="F:fatty acid synthase activity"/>
    <property type="evidence" value="ECO:0007669"/>
    <property type="project" value="TreeGrafter"/>
</dbReference>
<keyword evidence="7" id="KW-0511">Multifunctional enzyme</keyword>
<dbReference type="InterPro" id="IPR057326">
    <property type="entry name" value="KR_dom"/>
</dbReference>
<evidence type="ECO:0000256" key="1">
    <source>
        <dbReference type="ARBA" id="ARBA00001957"/>
    </source>
</evidence>
<evidence type="ECO:0000256" key="8">
    <source>
        <dbReference type="ARBA" id="ARBA00023315"/>
    </source>
</evidence>
<feature type="active site" description="Proton acceptor; for dehydratase activity" evidence="9">
    <location>
        <position position="933"/>
    </location>
</feature>
<dbReference type="SUPFAM" id="SSF51735">
    <property type="entry name" value="NAD(P)-binding Rossmann-fold domains"/>
    <property type="match status" value="2"/>
</dbReference>
<feature type="active site" description="Proton donor; for dehydratase activity" evidence="9">
    <location>
        <position position="1094"/>
    </location>
</feature>
<dbReference type="GO" id="GO:0031177">
    <property type="term" value="F:phosphopantetheine binding"/>
    <property type="evidence" value="ECO:0007669"/>
    <property type="project" value="InterPro"/>
</dbReference>
<keyword evidence="4" id="KW-0597">Phosphoprotein</keyword>
<dbReference type="InterPro" id="IPR014031">
    <property type="entry name" value="Ketoacyl_synth_C"/>
</dbReference>
<dbReference type="PANTHER" id="PTHR43775:SF51">
    <property type="entry name" value="INACTIVE PHENOLPHTHIOCEROL SYNTHESIS POLYKETIDE SYNTHASE TYPE I PKS1-RELATED"/>
    <property type="match status" value="1"/>
</dbReference>
<dbReference type="Pfam" id="PF00109">
    <property type="entry name" value="ketoacyl-synt"/>
    <property type="match status" value="1"/>
</dbReference>
<sequence>MTTSNAQLVDALRASLKETERLKQQNRRLVEAGGEPIAVVGMSCRFPGGVNTPEQLWELVARGRDAMTPFPADRGWDVPGLYDPDPEHAGTSYVREGGFLHDAALFDPAFFGISPREALAMDPQQRLLLESSWEALERAGIDPGTLAGSRTGVFVGVIHNDYTSGLRVVPDDLEAFLGNGGAASVASGRVAYTLGLEGPAISVDTACSSSLVALHLAVQSLRRGECSMALAGGASVMATPGAFTEFSRQRGLGQDGRCKPFAAAADGTGWGEGVGVLLLERLSEALAKGHNVLAVIRGSAVNQDGASNGLSAPNGPAQRRVIRAALENAGLRPSDVDAVEAHGTGTTLGDPIEAQALLATYGQDRAGGEPLWLGSLKSNIGHAMAAAGVGGVIKMIMAMRHGTLPQSLHIDEPTPQVDWDSGAVELLTAARDWPAVDRPRRAGVSSFGISGTNAHLILEQAPPLVEAEREVGAPVVPWVVSAKSVGALDGQVERLIAAAEQAEPVDVARSLVSSRAVFGHRVVAVGSSAEELVAGLRAAVPVEAVAGRGPVFVFPGQGAQWVGMALALVEESPVFAAALAECAQALSAHVDWDLYAALADEQLLARVDVVQPVSFAVHVALARLWESVGVRPAAVVGHSQGEIAAAHVAGLLSLAEAARVVAVRSRVLTVLAGTGLMASVGLPESALSLPDGVSVAAVNAADSTVIAGTPDGVRQVVADAEAAGARARLIAVDYASHSPMVESLREQLLQELGRVPSGSATVPMLSTVTGEWVESFGDDYWFENLRRPVRFADAASVLVADGFGLFIEVSAHPVVSVPLADTGARVVGTLRRDEGGWRRFLTSAGEAYAAGADVDWDTVLPEDARVVDLPTYAFEHQRYWLEGTSSTADVTAAGLGQAEHPLLGAVVPVAGSDQVVLLTGRLSRKSHPWLADHAVLGTALLPGTAFVELAVRAGDEVGCGRLDELTLLAPLVIPAEGAVRVQVTVGSPDGDGRREVAVHSRAGDDAEWVTHASGLLAAESGPAGFDLVAWPPAGAEPIDLGGGYDDLAERGYEYGPAFRGLRAAWRRGTEIYAEVALPPDVKAAGFVLHPGLFDAALHALGSTGTTVQLPFSWSGVTVHASGATTLRVRLTPSPDGRVALVAADAGGAPVVSVDALTLRPITEAQLRAASATALHTVGWTPVSESPAAEPGPWAVLGADDLGLSAAPGYDDLDALLAAIEAGAEAPDVVFAPVTGADGELSTAVRDTVGEVLVLVQRWLADDRLAASRLVPVTTGAVAGGPDLPAAAVWGLVRSAEAENPDRFGLLDRDGGAIPWTAVAGALNSETELAVRDGELLVPRLARSAVTDRPAGLDQGTVLLTGGTGTIGAQIARHLVSTHDVRRLVITSRRGPAAQGAAELRAELAELGAETEIVACAADDRAAMAELFAAHPIRAVVHAAGVTDDGVVGSLDPARLDTVLRPKVDAAVVLHELTRDRDLAAFVLFSSGAGTFGSAGQANYAAANAFLDALAGHRRSLGLPGTSVAWGFWAERSELTGKLGDADVARMGRSGIAAMDTGTGLALFDAALATADPAVVAARFDLTRLRSRASGNGVPPALRSLVARGSGRRATAAGGGSASEAEALRKRIASLAPDQAAAAVLDLVRMHVASVLGFAGPHAVDAGRGLIDLGFDSLTALELRNRLGHAIGAKLPATLVFDYPTATAVAGHLLDRLPAGGPKPPAVPALAELDRLETLLAEPMTDEDRGGVRGRLQALLQRLGDTDDAGLTGKLDDASDEEMFAFIDSLA</sequence>
<evidence type="ECO:0000256" key="7">
    <source>
        <dbReference type="ARBA" id="ARBA00023268"/>
    </source>
</evidence>
<dbReference type="FunFam" id="3.40.47.10:FF:000019">
    <property type="entry name" value="Polyketide synthase type I"/>
    <property type="match status" value="1"/>
</dbReference>
<evidence type="ECO:0000256" key="6">
    <source>
        <dbReference type="ARBA" id="ARBA00023194"/>
    </source>
</evidence>
<dbReference type="SUPFAM" id="SSF55048">
    <property type="entry name" value="Probable ACP-binding domain of malonyl-CoA ACP transacylase"/>
    <property type="match status" value="1"/>
</dbReference>
<gene>
    <name evidence="13" type="ORF">SAMN06264365_12959</name>
</gene>
<comment type="pathway">
    <text evidence="2">Antibiotic biosynthesis.</text>
</comment>
<dbReference type="InterPro" id="IPR018201">
    <property type="entry name" value="Ketoacyl_synth_AS"/>
</dbReference>
<dbReference type="SMART" id="SM01294">
    <property type="entry name" value="PKS_PP_betabranch"/>
    <property type="match status" value="1"/>
</dbReference>
<dbReference type="InterPro" id="IPR016036">
    <property type="entry name" value="Malonyl_transacylase_ACP-bd"/>
</dbReference>
<dbReference type="Gene3D" id="3.40.47.10">
    <property type="match status" value="1"/>
</dbReference>
<dbReference type="FunFam" id="1.10.1200.10:FF:000007">
    <property type="entry name" value="Probable polyketide synthase pks17"/>
    <property type="match status" value="1"/>
</dbReference>
<dbReference type="Pfam" id="PF21089">
    <property type="entry name" value="PKS_DH_N"/>
    <property type="match status" value="1"/>
</dbReference>
<dbReference type="PROSITE" id="PS00012">
    <property type="entry name" value="PHOSPHOPANTETHEINE"/>
    <property type="match status" value="1"/>
</dbReference>
<feature type="region of interest" description="N-terminal hotdog fold" evidence="9">
    <location>
        <begin position="900"/>
        <end position="1023"/>
    </location>
</feature>
<comment type="cofactor">
    <cofactor evidence="1">
        <name>pantetheine 4'-phosphate</name>
        <dbReference type="ChEBI" id="CHEBI:47942"/>
    </cofactor>
</comment>
<dbReference type="GO" id="GO:0004315">
    <property type="term" value="F:3-oxoacyl-[acyl-carrier-protein] synthase activity"/>
    <property type="evidence" value="ECO:0007669"/>
    <property type="project" value="InterPro"/>
</dbReference>
<dbReference type="PROSITE" id="PS50075">
    <property type="entry name" value="CARRIER"/>
    <property type="match status" value="1"/>
</dbReference>
<dbReference type="InterPro" id="IPR055123">
    <property type="entry name" value="SpnB-like_Rossmann"/>
</dbReference>
<dbReference type="Pfam" id="PF14765">
    <property type="entry name" value="PS-DH"/>
    <property type="match status" value="1"/>
</dbReference>
<name>A0A239IK36_9ACTN</name>
<dbReference type="Gene3D" id="3.30.70.3290">
    <property type="match status" value="1"/>
</dbReference>
<dbReference type="InterPro" id="IPR049551">
    <property type="entry name" value="PKS_DH_C"/>
</dbReference>
<dbReference type="Pfam" id="PF08990">
    <property type="entry name" value="Docking"/>
    <property type="match status" value="1"/>
</dbReference>
<dbReference type="InterPro" id="IPR036291">
    <property type="entry name" value="NAD(P)-bd_dom_sf"/>
</dbReference>
<dbReference type="SUPFAM" id="SSF47336">
    <property type="entry name" value="ACP-like"/>
    <property type="match status" value="1"/>
</dbReference>
<dbReference type="GO" id="GO:0033068">
    <property type="term" value="P:macrolide biosynthetic process"/>
    <property type="evidence" value="ECO:0007669"/>
    <property type="project" value="UniProtKB-ARBA"/>
</dbReference>
<dbReference type="InterPro" id="IPR020806">
    <property type="entry name" value="PKS_PP-bd"/>
</dbReference>
<dbReference type="PROSITE" id="PS52004">
    <property type="entry name" value="KS3_2"/>
    <property type="match status" value="1"/>
</dbReference>
<keyword evidence="3" id="KW-0596">Phosphopantetheine</keyword>
<keyword evidence="8" id="KW-0012">Acyltransferase</keyword>
<dbReference type="SMART" id="SM00826">
    <property type="entry name" value="PKS_DH"/>
    <property type="match status" value="1"/>
</dbReference>
<dbReference type="InterPro" id="IPR020841">
    <property type="entry name" value="PKS_Beta-ketoAc_synthase_dom"/>
</dbReference>
<dbReference type="InterPro" id="IPR013968">
    <property type="entry name" value="PKS_KR"/>
</dbReference>